<dbReference type="EMBL" id="VSSQ01096026">
    <property type="protein sequence ID" value="MPN39924.1"/>
    <property type="molecule type" value="Genomic_DNA"/>
</dbReference>
<dbReference type="GO" id="GO:0052621">
    <property type="term" value="F:diguanylate cyclase activity"/>
    <property type="evidence" value="ECO:0007669"/>
    <property type="project" value="TreeGrafter"/>
</dbReference>
<evidence type="ECO:0000259" key="1">
    <source>
        <dbReference type="PROSITE" id="PS50887"/>
    </source>
</evidence>
<dbReference type="PROSITE" id="PS50887">
    <property type="entry name" value="GGDEF"/>
    <property type="match status" value="1"/>
</dbReference>
<protein>
    <recommendedName>
        <fullName evidence="1">GGDEF domain-containing protein</fullName>
    </recommendedName>
</protein>
<dbReference type="SUPFAM" id="SSF55073">
    <property type="entry name" value="Nucleotide cyclase"/>
    <property type="match status" value="1"/>
</dbReference>
<dbReference type="InterPro" id="IPR000160">
    <property type="entry name" value="GGDEF_dom"/>
</dbReference>
<dbReference type="Pfam" id="PF00990">
    <property type="entry name" value="GGDEF"/>
    <property type="match status" value="1"/>
</dbReference>
<dbReference type="FunFam" id="3.30.70.270:FF:000001">
    <property type="entry name" value="Diguanylate cyclase domain protein"/>
    <property type="match status" value="1"/>
</dbReference>
<organism evidence="2">
    <name type="scientific">bioreactor metagenome</name>
    <dbReference type="NCBI Taxonomy" id="1076179"/>
    <lineage>
        <taxon>unclassified sequences</taxon>
        <taxon>metagenomes</taxon>
        <taxon>ecological metagenomes</taxon>
    </lineage>
</organism>
<dbReference type="PANTHER" id="PTHR45138:SF9">
    <property type="entry name" value="DIGUANYLATE CYCLASE DGCM-RELATED"/>
    <property type="match status" value="1"/>
</dbReference>
<dbReference type="InterPro" id="IPR050469">
    <property type="entry name" value="Diguanylate_Cyclase"/>
</dbReference>
<name>A0A645HUT1_9ZZZZ</name>
<reference evidence="2" key="1">
    <citation type="submission" date="2019-08" db="EMBL/GenBank/DDBJ databases">
        <authorList>
            <person name="Kucharzyk K."/>
            <person name="Murdoch R.W."/>
            <person name="Higgins S."/>
            <person name="Loffler F."/>
        </authorList>
    </citation>
    <scope>NUCLEOTIDE SEQUENCE</scope>
</reference>
<dbReference type="CDD" id="cd01949">
    <property type="entry name" value="GGDEF"/>
    <property type="match status" value="1"/>
</dbReference>
<dbReference type="AlphaFoldDB" id="A0A645HUT1"/>
<dbReference type="PANTHER" id="PTHR45138">
    <property type="entry name" value="REGULATORY COMPONENTS OF SENSORY TRANSDUCTION SYSTEM"/>
    <property type="match status" value="1"/>
</dbReference>
<feature type="domain" description="GGDEF" evidence="1">
    <location>
        <begin position="73"/>
        <end position="205"/>
    </location>
</feature>
<sequence>MTVQSHQLNAYKQNDLNTLKIIAIYTAIAIENAISYKKVEDVATYDNLTKFLTKFEIMRLGEIIYNKYIDSKQRFCVTMIDIDYFKKVNDRYGHVNGDKVLRMVAQTISKCIRNTDYIGRYGGDEFLLICPGVDEYDAIEVAERIRRSVENKRYDIGNGFEISITISLGVHEITRKDQSFIDAVNAADRNLYEAKDTSRNLVICG</sequence>
<accession>A0A645HUT1</accession>
<dbReference type="InterPro" id="IPR029787">
    <property type="entry name" value="Nucleotide_cyclase"/>
</dbReference>
<dbReference type="InterPro" id="IPR043128">
    <property type="entry name" value="Rev_trsase/Diguanyl_cyclase"/>
</dbReference>
<dbReference type="NCBIfam" id="TIGR00254">
    <property type="entry name" value="GGDEF"/>
    <property type="match status" value="1"/>
</dbReference>
<proteinExistence type="predicted"/>
<gene>
    <name evidence="2" type="ORF">SDC9_187458</name>
</gene>
<comment type="caution">
    <text evidence="2">The sequence shown here is derived from an EMBL/GenBank/DDBJ whole genome shotgun (WGS) entry which is preliminary data.</text>
</comment>
<dbReference type="SMART" id="SM00267">
    <property type="entry name" value="GGDEF"/>
    <property type="match status" value="1"/>
</dbReference>
<evidence type="ECO:0000313" key="2">
    <source>
        <dbReference type="EMBL" id="MPN39924.1"/>
    </source>
</evidence>
<dbReference type="Gene3D" id="3.30.70.270">
    <property type="match status" value="1"/>
</dbReference>